<feature type="transmembrane region" description="Helical" evidence="5">
    <location>
        <begin position="249"/>
        <end position="272"/>
    </location>
</feature>
<name>A0A819K6F2_9BILA</name>
<dbReference type="InterPro" id="IPR017452">
    <property type="entry name" value="GPCR_Rhodpsn_7TM"/>
</dbReference>
<accession>A0A819K6F2</accession>
<dbReference type="PROSITE" id="PS50181">
    <property type="entry name" value="FBOX"/>
    <property type="match status" value="1"/>
</dbReference>
<keyword evidence="4 5" id="KW-0472">Membrane</keyword>
<feature type="transmembrane region" description="Helical" evidence="5">
    <location>
        <begin position="135"/>
        <end position="156"/>
    </location>
</feature>
<evidence type="ECO:0000256" key="5">
    <source>
        <dbReference type="SAM" id="Phobius"/>
    </source>
</evidence>
<evidence type="ECO:0000256" key="3">
    <source>
        <dbReference type="ARBA" id="ARBA00022989"/>
    </source>
</evidence>
<dbReference type="InterPro" id="IPR001810">
    <property type="entry name" value="F-box_dom"/>
</dbReference>
<dbReference type="GO" id="GO:0016020">
    <property type="term" value="C:membrane"/>
    <property type="evidence" value="ECO:0007669"/>
    <property type="project" value="UniProtKB-SubCell"/>
</dbReference>
<feature type="transmembrane region" description="Helical" evidence="5">
    <location>
        <begin position="168"/>
        <end position="191"/>
    </location>
</feature>
<organism evidence="9 10">
    <name type="scientific">Rotaria sordida</name>
    <dbReference type="NCBI Taxonomy" id="392033"/>
    <lineage>
        <taxon>Eukaryota</taxon>
        <taxon>Metazoa</taxon>
        <taxon>Spiralia</taxon>
        <taxon>Gnathifera</taxon>
        <taxon>Rotifera</taxon>
        <taxon>Eurotatoria</taxon>
        <taxon>Bdelloidea</taxon>
        <taxon>Philodinida</taxon>
        <taxon>Philodinidae</taxon>
        <taxon>Rotaria</taxon>
    </lineage>
</organism>
<feature type="transmembrane region" description="Helical" evidence="5">
    <location>
        <begin position="345"/>
        <end position="366"/>
    </location>
</feature>
<dbReference type="PROSITE" id="PS50262">
    <property type="entry name" value="G_PROTEIN_RECEP_F1_2"/>
    <property type="match status" value="1"/>
</dbReference>
<evidence type="ECO:0000259" key="6">
    <source>
        <dbReference type="PROSITE" id="PS50181"/>
    </source>
</evidence>
<dbReference type="Gene3D" id="1.20.1070.10">
    <property type="entry name" value="Rhodopsin 7-helix transmembrane proteins"/>
    <property type="match status" value="1"/>
</dbReference>
<reference evidence="9" key="1">
    <citation type="submission" date="2021-02" db="EMBL/GenBank/DDBJ databases">
        <authorList>
            <person name="Nowell W R."/>
        </authorList>
    </citation>
    <scope>NUCLEOTIDE SEQUENCE</scope>
</reference>
<keyword evidence="3 5" id="KW-1133">Transmembrane helix</keyword>
<evidence type="ECO:0000259" key="7">
    <source>
        <dbReference type="PROSITE" id="PS50262"/>
    </source>
</evidence>
<feature type="transmembrane region" description="Helical" evidence="5">
    <location>
        <begin position="284"/>
        <end position="304"/>
    </location>
</feature>
<dbReference type="Proteomes" id="UP000663864">
    <property type="component" value="Unassembled WGS sequence"/>
</dbReference>
<comment type="caution">
    <text evidence="9">The sequence shown here is derived from an EMBL/GenBank/DDBJ whole genome shotgun (WGS) entry which is preliminary data.</text>
</comment>
<evidence type="ECO:0000313" key="8">
    <source>
        <dbReference type="EMBL" id="CAF1425431.1"/>
    </source>
</evidence>
<dbReference type="EMBL" id="CAJNOT010004291">
    <property type="protein sequence ID" value="CAF1425431.1"/>
    <property type="molecule type" value="Genomic_DNA"/>
</dbReference>
<keyword evidence="2 5" id="KW-0812">Transmembrane</keyword>
<dbReference type="SUPFAM" id="SSF81321">
    <property type="entry name" value="Family A G protein-coupled receptor-like"/>
    <property type="match status" value="1"/>
</dbReference>
<proteinExistence type="predicted"/>
<protein>
    <recommendedName>
        <fullName evidence="11">F-box domain-containing protein</fullName>
    </recommendedName>
</protein>
<evidence type="ECO:0000256" key="2">
    <source>
        <dbReference type="ARBA" id="ARBA00022692"/>
    </source>
</evidence>
<feature type="domain" description="G-protein coupled receptors family 1 profile" evidence="7">
    <location>
        <begin position="147"/>
        <end position="326"/>
    </location>
</feature>
<evidence type="ECO:0000256" key="1">
    <source>
        <dbReference type="ARBA" id="ARBA00004370"/>
    </source>
</evidence>
<feature type="domain" description="F-box" evidence="6">
    <location>
        <begin position="5"/>
        <end position="58"/>
    </location>
</feature>
<dbReference type="EMBL" id="CAJOBD010003282">
    <property type="protein sequence ID" value="CAF3939221.1"/>
    <property type="molecule type" value="Genomic_DNA"/>
</dbReference>
<evidence type="ECO:0000313" key="10">
    <source>
        <dbReference type="Proteomes" id="UP000663836"/>
    </source>
</evidence>
<evidence type="ECO:0000313" key="9">
    <source>
        <dbReference type="EMBL" id="CAF3939221.1"/>
    </source>
</evidence>
<gene>
    <name evidence="9" type="ORF">JBS370_LOCUS22899</name>
    <name evidence="8" type="ORF">ZHD862_LOCUS34131</name>
</gene>
<feature type="transmembrane region" description="Helical" evidence="5">
    <location>
        <begin position="316"/>
        <end position="339"/>
    </location>
</feature>
<dbReference type="Proteomes" id="UP000663836">
    <property type="component" value="Unassembled WGS sequence"/>
</dbReference>
<comment type="subcellular location">
    <subcellularLocation>
        <location evidence="1">Membrane</location>
    </subcellularLocation>
</comment>
<sequence>MSSRRLTLEDLPDEIQHMILEYLSLYDWYYSFFLLNRRYNHVIKHITPVNINTKWLNHDIDRSGILISDYWVWNDRFLYFMVPTLRTIQSNIIRWLFLAPDSVERYRKQFDKRVVQIIEKYKVQSNAPGFLERELLRIICNSITIGISCILLYLIASNKTCRTVPMLLIVNACLGELICACILLSMATFVLQNDIKQIIYEYLLCVFRDYLLSSVTIVQNYSYALQAIYRYVTVVYPTHLFWQSFRFQIILIIIIWIFGLTIFLPVILIGQIPYNAINYICHPPLGVSFGIIYVAIILYIIPISRAERELKMVKNIITITSILRVLGLPFALLILMSFFTTPPKYHFRIAFIGVDISTAAVIIAAFKTTDPIRIAATQKLAALHGATIPKMIGNLWVLNLFCK</sequence>
<evidence type="ECO:0000256" key="4">
    <source>
        <dbReference type="ARBA" id="ARBA00023136"/>
    </source>
</evidence>
<evidence type="ECO:0008006" key="11">
    <source>
        <dbReference type="Google" id="ProtNLM"/>
    </source>
</evidence>
<dbReference type="AlphaFoldDB" id="A0A819K6F2"/>